<evidence type="ECO:0000313" key="8">
    <source>
        <dbReference type="EMBL" id="KAA6121837.1"/>
    </source>
</evidence>
<feature type="binding site" evidence="6">
    <location>
        <begin position="32"/>
        <end position="39"/>
    </location>
    <ligand>
        <name>ATP</name>
        <dbReference type="ChEBI" id="CHEBI:30616"/>
    </ligand>
</feature>
<dbReference type="Pfam" id="PF02463">
    <property type="entry name" value="SMC_N"/>
    <property type="match status" value="1"/>
</dbReference>
<dbReference type="EMBL" id="VWRN01000042">
    <property type="protein sequence ID" value="KAA6121837.1"/>
    <property type="molecule type" value="Genomic_DNA"/>
</dbReference>
<dbReference type="PIRSF" id="PIRSF005719">
    <property type="entry name" value="SMC"/>
    <property type="match status" value="1"/>
</dbReference>
<dbReference type="InterPro" id="IPR027417">
    <property type="entry name" value="P-loop_NTPase"/>
</dbReference>
<dbReference type="SMART" id="SM00968">
    <property type="entry name" value="SMC_hinge"/>
    <property type="match status" value="1"/>
</dbReference>
<protein>
    <recommendedName>
        <fullName evidence="6">Chromosome partition protein Smc</fullName>
    </recommendedName>
</protein>
<dbReference type="CDD" id="cd03278">
    <property type="entry name" value="ABC_SMC_barmotin"/>
    <property type="match status" value="2"/>
</dbReference>
<organism evidence="8 9">
    <name type="scientific">Cupriavidus cauae</name>
    <dbReference type="NCBI Taxonomy" id="2608999"/>
    <lineage>
        <taxon>Bacteria</taxon>
        <taxon>Pseudomonadati</taxon>
        <taxon>Pseudomonadota</taxon>
        <taxon>Betaproteobacteria</taxon>
        <taxon>Burkholderiales</taxon>
        <taxon>Burkholderiaceae</taxon>
        <taxon>Cupriavidus</taxon>
    </lineage>
</organism>
<feature type="domain" description="SMC hinge" evidence="7">
    <location>
        <begin position="518"/>
        <end position="625"/>
    </location>
</feature>
<dbReference type="AlphaFoldDB" id="A0A5M8ADE6"/>
<comment type="subcellular location">
    <subcellularLocation>
        <location evidence="6">Cytoplasm</location>
    </subcellularLocation>
</comment>
<dbReference type="InterPro" id="IPR024704">
    <property type="entry name" value="SMC"/>
</dbReference>
<dbReference type="NCBIfam" id="TIGR02168">
    <property type="entry name" value="SMC_prok_B"/>
    <property type="match status" value="1"/>
</dbReference>
<keyword evidence="9" id="KW-1185">Reference proteome</keyword>
<keyword evidence="2 6" id="KW-0547">Nucleotide-binding</keyword>
<feature type="coiled-coil region" evidence="6">
    <location>
        <begin position="729"/>
        <end position="901"/>
    </location>
</feature>
<dbReference type="InterPro" id="IPR010935">
    <property type="entry name" value="SMC_hinge"/>
</dbReference>
<accession>A0A5M8ADE6</accession>
<dbReference type="GO" id="GO:0005737">
    <property type="term" value="C:cytoplasm"/>
    <property type="evidence" value="ECO:0007669"/>
    <property type="project" value="UniProtKB-SubCell"/>
</dbReference>
<dbReference type="GO" id="GO:0007062">
    <property type="term" value="P:sister chromatid cohesion"/>
    <property type="evidence" value="ECO:0007669"/>
    <property type="project" value="InterPro"/>
</dbReference>
<comment type="subunit">
    <text evidence="6">Homodimer.</text>
</comment>
<dbReference type="Pfam" id="PF06470">
    <property type="entry name" value="SMC_hinge"/>
    <property type="match status" value="1"/>
</dbReference>
<dbReference type="HAMAP" id="MF_01894">
    <property type="entry name" value="Smc_prok"/>
    <property type="match status" value="1"/>
</dbReference>
<feature type="coiled-coil region" evidence="6">
    <location>
        <begin position="405"/>
        <end position="506"/>
    </location>
</feature>
<proteinExistence type="inferred from homology"/>
<dbReference type="GO" id="GO:0030261">
    <property type="term" value="P:chromosome condensation"/>
    <property type="evidence" value="ECO:0007669"/>
    <property type="project" value="InterPro"/>
</dbReference>
<name>A0A5M8ADE6_9BURK</name>
<dbReference type="InterPro" id="IPR036277">
    <property type="entry name" value="SMC_hinge_sf"/>
</dbReference>
<evidence type="ECO:0000259" key="7">
    <source>
        <dbReference type="SMART" id="SM00968"/>
    </source>
</evidence>
<keyword evidence="3 6" id="KW-0067">ATP-binding</keyword>
<evidence type="ECO:0000256" key="3">
    <source>
        <dbReference type="ARBA" id="ARBA00022840"/>
    </source>
</evidence>
<feature type="coiled-coil region" evidence="6">
    <location>
        <begin position="170"/>
        <end position="362"/>
    </location>
</feature>
<dbReference type="GO" id="GO:0006260">
    <property type="term" value="P:DNA replication"/>
    <property type="evidence" value="ECO:0007669"/>
    <property type="project" value="UniProtKB-UniRule"/>
</dbReference>
<keyword evidence="5 6" id="KW-0238">DNA-binding</keyword>
<evidence type="ECO:0000256" key="6">
    <source>
        <dbReference type="HAMAP-Rule" id="MF_01894"/>
    </source>
</evidence>
<dbReference type="InterPro" id="IPR011890">
    <property type="entry name" value="SMC_prok"/>
</dbReference>
<comment type="function">
    <text evidence="6">Required for chromosome condensation and partitioning.</text>
</comment>
<evidence type="ECO:0000256" key="4">
    <source>
        <dbReference type="ARBA" id="ARBA00023054"/>
    </source>
</evidence>
<dbReference type="GO" id="GO:0016887">
    <property type="term" value="F:ATP hydrolysis activity"/>
    <property type="evidence" value="ECO:0007669"/>
    <property type="project" value="InterPro"/>
</dbReference>
<dbReference type="GO" id="GO:0005694">
    <property type="term" value="C:chromosome"/>
    <property type="evidence" value="ECO:0007669"/>
    <property type="project" value="InterPro"/>
</dbReference>
<dbReference type="Proteomes" id="UP000324324">
    <property type="component" value="Unassembled WGS sequence"/>
</dbReference>
<gene>
    <name evidence="6 8" type="primary">smc</name>
    <name evidence="8" type="ORF">F1599_15610</name>
</gene>
<evidence type="ECO:0000313" key="9">
    <source>
        <dbReference type="Proteomes" id="UP000324324"/>
    </source>
</evidence>
<comment type="caution">
    <text evidence="8">The sequence shown here is derived from an EMBL/GenBank/DDBJ whole genome shotgun (WGS) entry which is preliminary data.</text>
</comment>
<comment type="similarity">
    <text evidence="6">Belongs to the SMC family.</text>
</comment>
<dbReference type="PANTHER" id="PTHR43977">
    <property type="entry name" value="STRUCTURAL MAINTENANCE OF CHROMOSOMES PROTEIN 3"/>
    <property type="match status" value="1"/>
</dbReference>
<evidence type="ECO:0000256" key="5">
    <source>
        <dbReference type="ARBA" id="ARBA00023125"/>
    </source>
</evidence>
<dbReference type="SUPFAM" id="SSF75553">
    <property type="entry name" value="Smc hinge domain"/>
    <property type="match status" value="1"/>
</dbReference>
<keyword evidence="4 6" id="KW-0175">Coiled coil</keyword>
<sequence length="1171" mass="130210">MRLSSIKLAGFKSFVDPTNFQVPGQLVGIVGPNGCGKSNIIDAVRWVLGESRASELRGESMQDVIFNGSTARKPAGRASVELVFDNAEGRAAGQWSQYAEIAVKRVLTRDGTSSYYINNQPVRRRDIQDIFLGTGLGPRAYAIIGQGMISRIIEAKPDDMRIFLEEAAGVSKYKERRRETENRLSDTRENLTRVEDILRELSANLDKLEGQAEVAQRFKALQAEGEEKQHLLWLLRKREALAEQERHQRAIEQAQIDLEAQTAQLRHVEAELETLRAAHYAASDGMHAAQGALYEANTEVSKLEAEIRYVVESRNRVQAQIAALTAQREQWQAKAQQASDELEQAEEELALAEGRTIEAQQAVEQQSEALPTLEAQWRDAQTLLNVQRTGIMQAEQALKLEAAHQRNADQMLQQLEQRRERLSGEEKGLDRPDDVRLEELRAELAEHEAMLEDAQAALAEAEDNLPRLDAERRAAQERVQREAAAIAALEARLAALRQLQENVQSEGKVQPWLAKHGLAELPRLWKKIHIEPGWENALESVLREKLAALEVSNLDWIKGLLTDAPPAKLAFYAPPPAARPGEAPAGLRPLMSLLQITEPGIRAVMQDWLADVYTADDMEQALAARANLPEGATFVVAEGHLVGRSSVHLYAADSEQAGMLAREQEIENLQKQARAQTLLADEAKAQAMRAEAAYTEGSRKLVEARADSERVTRRVHGLQMDVLKLSQAMERYAARSSQIREELEEIAAQIDEQRALKAESEANFERHDTELAEMQAAHEDHQMAYEALDAKLSDARQQLRDLERAAQEAVFAERNLATRIDELRRNIQVAGDQSERIAESLENARAELETINEQTAHTGLQEALELRAEREQKLATARIELDALSAQLRQFDEQRLAAERSLQPLRDRITELQLKEQAARLAQEQFAEQLAAAEVDEAALVGKLNGDMKPSYLQGEVTRINNAINALGPVNMAALEELAAARERKTFLDAQSADLNDAIQTLEDAIHKIDQETRALLQGTFDQVNHHFGELFPQLFGGGQARLIMTGEEILDAGVQVMAQPPGKKNSTIHLLSGGEKALTAIALVFAMFQLNPAPFCLLDEVDAPLDDANTERYANMVARMSDKTQFVFISHNKIAMEMAHQLIGVTMQEQGVSRIVAVDMDAAVSMAEAA</sequence>
<evidence type="ECO:0000256" key="1">
    <source>
        <dbReference type="ARBA" id="ARBA00022490"/>
    </source>
</evidence>
<dbReference type="GO" id="GO:0007059">
    <property type="term" value="P:chromosome segregation"/>
    <property type="evidence" value="ECO:0007669"/>
    <property type="project" value="UniProtKB-UniRule"/>
</dbReference>
<evidence type="ECO:0000256" key="2">
    <source>
        <dbReference type="ARBA" id="ARBA00022741"/>
    </source>
</evidence>
<dbReference type="GO" id="GO:0003677">
    <property type="term" value="F:DNA binding"/>
    <property type="evidence" value="ECO:0007669"/>
    <property type="project" value="UniProtKB-UniRule"/>
</dbReference>
<dbReference type="InterPro" id="IPR003395">
    <property type="entry name" value="RecF/RecN/SMC_N"/>
</dbReference>
<keyword evidence="1 6" id="KW-0963">Cytoplasm</keyword>
<dbReference type="GO" id="GO:0005524">
    <property type="term" value="F:ATP binding"/>
    <property type="evidence" value="ECO:0007669"/>
    <property type="project" value="UniProtKB-UniRule"/>
</dbReference>
<dbReference type="RefSeq" id="WP_150083691.1">
    <property type="nucleotide sequence ID" value="NZ_VWRN01000042.1"/>
</dbReference>
<dbReference type="SUPFAM" id="SSF52540">
    <property type="entry name" value="P-loop containing nucleoside triphosphate hydrolases"/>
    <property type="match status" value="1"/>
</dbReference>
<comment type="domain">
    <text evidence="6">Contains large globular domains required for ATP hydrolysis at each terminus and a third globular domain forming a flexible hinge near the middle of the molecule. These domains are separated by coiled-coil structures.</text>
</comment>
<dbReference type="Gene3D" id="3.40.50.300">
    <property type="entry name" value="P-loop containing nucleotide triphosphate hydrolases"/>
    <property type="match status" value="2"/>
</dbReference>
<reference evidence="8 9" key="1">
    <citation type="submission" date="2019-09" db="EMBL/GenBank/DDBJ databases">
        <title>Isolation of a novel species in the genus Cupriavidus from patients with sepsis using whole genome sequencing.</title>
        <authorList>
            <person name="Kweon O.J."/>
            <person name="Lee M.-K."/>
        </authorList>
    </citation>
    <scope>NUCLEOTIDE SEQUENCE [LARGE SCALE GENOMIC DNA]</scope>
    <source>
        <strain evidence="8 9">MKL-01</strain>
    </source>
</reference>